<evidence type="ECO:0000313" key="2">
    <source>
        <dbReference type="Proteomes" id="UP001281731"/>
    </source>
</evidence>
<proteinExistence type="predicted"/>
<sequence>MSTPMNSLNATRTVRNNHVRNNHVRNNHVRNPHGLQQVYPCQCARKLTMLFHMRAESASLFHICAKSASLPHMLSVADAMATRAGHVITREITEDSNDYGTVP</sequence>
<name>A0AAW9HXP2_9ACTO</name>
<reference evidence="1" key="1">
    <citation type="submission" date="2023-10" db="EMBL/GenBank/DDBJ databases">
        <title>Whole Genome based description of the genera Actinobaculum and Actinotignum reveals a complex phylogenetic relationship within the species included in the genus Actinotignum.</title>
        <authorList>
            <person name="Jensen C.S."/>
            <person name="Dargis R."/>
            <person name="Kemp M."/>
            <person name="Christensen J.J."/>
        </authorList>
    </citation>
    <scope>NUCLEOTIDE SEQUENCE</scope>
    <source>
        <strain evidence="1">SLA_B511</strain>
    </source>
</reference>
<dbReference type="Proteomes" id="UP001281731">
    <property type="component" value="Unassembled WGS sequence"/>
</dbReference>
<organism evidence="1 2">
    <name type="scientific">Actinotignum urinale</name>
    <dbReference type="NCBI Taxonomy" id="190146"/>
    <lineage>
        <taxon>Bacteria</taxon>
        <taxon>Bacillati</taxon>
        <taxon>Actinomycetota</taxon>
        <taxon>Actinomycetes</taxon>
        <taxon>Actinomycetales</taxon>
        <taxon>Actinomycetaceae</taxon>
        <taxon>Actinotignum</taxon>
    </lineage>
</organism>
<protein>
    <submittedName>
        <fullName evidence="1">Uncharacterized protein</fullName>
    </submittedName>
</protein>
<comment type="caution">
    <text evidence="1">The sequence shown here is derived from an EMBL/GenBank/DDBJ whole genome shotgun (WGS) entry which is preliminary data.</text>
</comment>
<dbReference type="AlphaFoldDB" id="A0AAW9HXP2"/>
<dbReference type="RefSeq" id="WP_320756561.1">
    <property type="nucleotide sequence ID" value="NZ_JAWNGC010000005.1"/>
</dbReference>
<accession>A0AAW9HXP2</accession>
<evidence type="ECO:0000313" key="1">
    <source>
        <dbReference type="EMBL" id="MDY5155142.1"/>
    </source>
</evidence>
<dbReference type="EMBL" id="JAWNGC010000005">
    <property type="protein sequence ID" value="MDY5155142.1"/>
    <property type="molecule type" value="Genomic_DNA"/>
</dbReference>
<gene>
    <name evidence="1" type="ORF">R6G80_05305</name>
</gene>